<dbReference type="GO" id="GO:0030170">
    <property type="term" value="F:pyridoxal phosphate binding"/>
    <property type="evidence" value="ECO:0007669"/>
    <property type="project" value="UniProtKB-UniRule"/>
</dbReference>
<comment type="subunit">
    <text evidence="5">Homodimer.</text>
</comment>
<dbReference type="GO" id="GO:0008836">
    <property type="term" value="F:diaminopimelate decarboxylase activity"/>
    <property type="evidence" value="ECO:0007669"/>
    <property type="project" value="UniProtKB-UniRule"/>
</dbReference>
<keyword evidence="2 5" id="KW-0210">Decarboxylase</keyword>
<organism evidence="12 14">
    <name type="scientific">Leyella lascolaii</name>
    <dbReference type="NCBI Taxonomy" id="1776379"/>
    <lineage>
        <taxon>Bacteria</taxon>
        <taxon>Pseudomonadati</taxon>
        <taxon>Bacteroidota</taxon>
        <taxon>Bacteroidia</taxon>
        <taxon>Bacteroidales</taxon>
        <taxon>Prevotellaceae</taxon>
        <taxon>Leyella</taxon>
    </lineage>
</organism>
<dbReference type="Gene3D" id="2.40.37.10">
    <property type="entry name" value="Lyase, Ornithine Decarboxylase, Chain A, domain 1"/>
    <property type="match status" value="1"/>
</dbReference>
<dbReference type="PANTHER" id="PTHR43727">
    <property type="entry name" value="DIAMINOPIMELATE DECARBOXYLASE"/>
    <property type="match status" value="1"/>
</dbReference>
<dbReference type="Proteomes" id="UP001168478">
    <property type="component" value="Unassembled WGS sequence"/>
</dbReference>
<dbReference type="Gene3D" id="3.20.20.10">
    <property type="entry name" value="Alanine racemase"/>
    <property type="match status" value="1"/>
</dbReference>
<evidence type="ECO:0000256" key="2">
    <source>
        <dbReference type="ARBA" id="ARBA00022793"/>
    </source>
</evidence>
<evidence type="ECO:0000259" key="10">
    <source>
        <dbReference type="Pfam" id="PF02784"/>
    </source>
</evidence>
<proteinExistence type="inferred from homology"/>
<dbReference type="Proteomes" id="UP001167831">
    <property type="component" value="Unassembled WGS sequence"/>
</dbReference>
<dbReference type="GO" id="GO:0009089">
    <property type="term" value="P:lysine biosynthetic process via diaminopimelate"/>
    <property type="evidence" value="ECO:0007669"/>
    <property type="project" value="UniProtKB-UniRule"/>
</dbReference>
<comment type="caution">
    <text evidence="12">The sequence shown here is derived from an EMBL/GenBank/DDBJ whole genome shotgun (WGS) entry which is preliminary data.</text>
</comment>
<feature type="binding site" evidence="5">
    <location>
        <position position="269"/>
    </location>
    <ligand>
        <name>substrate</name>
    </ligand>
</feature>
<comment type="function">
    <text evidence="5">Specifically catalyzes the decarboxylation of meso-diaminopimelate (meso-DAP) to L-lysine.</text>
</comment>
<dbReference type="InterPro" id="IPR009006">
    <property type="entry name" value="Ala_racemase/Decarboxylase_C"/>
</dbReference>
<feature type="binding site" evidence="5">
    <location>
        <position position="335"/>
    </location>
    <ligand>
        <name>substrate</name>
    </ligand>
</feature>
<feature type="binding site" evidence="5">
    <location>
        <position position="228"/>
    </location>
    <ligand>
        <name>pyridoxal 5'-phosphate</name>
        <dbReference type="ChEBI" id="CHEBI:597326"/>
    </ligand>
</feature>
<dbReference type="EMBL" id="JAUEIF010000005">
    <property type="protein sequence ID" value="MDN0025293.1"/>
    <property type="molecule type" value="Genomic_DNA"/>
</dbReference>
<reference evidence="12" key="2">
    <citation type="submission" date="2023-08" db="EMBL/GenBank/DDBJ databases">
        <title>Identification and characterization of horizontal gene transfer across gut microbiota members of farm animals based on homology search.</title>
        <authorList>
            <person name="Schwarzerova J."/>
            <person name="Nykrynova M."/>
            <person name="Jureckova K."/>
            <person name="Cejkova D."/>
            <person name="Rychlik I."/>
        </authorList>
    </citation>
    <scope>NUCLEOTIDE SEQUENCE</scope>
    <source>
        <strain evidence="12">ET15</strain>
        <strain evidence="11">ET37</strain>
    </source>
</reference>
<dbReference type="InterPro" id="IPR022643">
    <property type="entry name" value="De-COase2_C"/>
</dbReference>
<dbReference type="PRINTS" id="PR01181">
    <property type="entry name" value="DAPDCRBXLASE"/>
</dbReference>
<dbReference type="InterPro" id="IPR000183">
    <property type="entry name" value="Orn/DAP/Arg_de-COase"/>
</dbReference>
<feature type="active site" description="Proton donor" evidence="7">
    <location>
        <position position="334"/>
    </location>
</feature>
<reference evidence="12" key="1">
    <citation type="submission" date="2023-06" db="EMBL/GenBank/DDBJ databases">
        <authorList>
            <person name="Zeman M."/>
            <person name="Kubasova T."/>
            <person name="Jahodarova E."/>
            <person name="Nykrynova M."/>
            <person name="Rychlik I."/>
        </authorList>
    </citation>
    <scope>NUCLEOTIDE SEQUENCE</scope>
    <source>
        <strain evidence="12">ET15</strain>
        <strain evidence="11">ET37</strain>
    </source>
</reference>
<feature type="modified residue" description="N6-(pyridoxal phosphate)lysine" evidence="5 7">
    <location>
        <position position="49"/>
    </location>
</feature>
<dbReference type="InterPro" id="IPR022653">
    <property type="entry name" value="De-COase2_pyr-phos_BS"/>
</dbReference>
<comment type="cofactor">
    <cofactor evidence="1 5 7 8">
        <name>pyridoxal 5'-phosphate</name>
        <dbReference type="ChEBI" id="CHEBI:597326"/>
    </cofactor>
</comment>
<evidence type="ECO:0000256" key="4">
    <source>
        <dbReference type="ARBA" id="ARBA00023239"/>
    </source>
</evidence>
<feature type="binding site" evidence="5">
    <location>
        <position position="363"/>
    </location>
    <ligand>
        <name>pyridoxal 5'-phosphate</name>
        <dbReference type="ChEBI" id="CHEBI:597326"/>
    </ligand>
</feature>
<dbReference type="PROSITE" id="PS00878">
    <property type="entry name" value="ODR_DC_2_1"/>
    <property type="match status" value="1"/>
</dbReference>
<feature type="binding site" evidence="5">
    <location>
        <position position="309"/>
    </location>
    <ligand>
        <name>substrate</name>
    </ligand>
</feature>
<dbReference type="EMBL" id="JAUEIE010000007">
    <property type="protein sequence ID" value="MDN0023003.1"/>
    <property type="molecule type" value="Genomic_DNA"/>
</dbReference>
<keyword evidence="5 8" id="KW-0457">Lysine biosynthesis</keyword>
<dbReference type="EC" id="4.1.1.20" evidence="5 6"/>
<keyword evidence="3 5" id="KW-0663">Pyridoxal phosphate</keyword>
<comment type="catalytic activity">
    <reaction evidence="5 8">
        <text>meso-2,6-diaminopimelate + H(+) = L-lysine + CO2</text>
        <dbReference type="Rhea" id="RHEA:15101"/>
        <dbReference type="ChEBI" id="CHEBI:15378"/>
        <dbReference type="ChEBI" id="CHEBI:16526"/>
        <dbReference type="ChEBI" id="CHEBI:32551"/>
        <dbReference type="ChEBI" id="CHEBI:57791"/>
        <dbReference type="EC" id="4.1.1.20"/>
    </reaction>
</comment>
<feature type="binding site" evidence="5">
    <location>
        <begin position="266"/>
        <end position="269"/>
    </location>
    <ligand>
        <name>pyridoxal 5'-phosphate</name>
        <dbReference type="ChEBI" id="CHEBI:597326"/>
    </ligand>
</feature>
<evidence type="ECO:0000313" key="14">
    <source>
        <dbReference type="Proteomes" id="UP001168478"/>
    </source>
</evidence>
<dbReference type="HAMAP" id="MF_02120">
    <property type="entry name" value="LysA"/>
    <property type="match status" value="1"/>
</dbReference>
<dbReference type="NCBIfam" id="TIGR01048">
    <property type="entry name" value="lysA"/>
    <property type="match status" value="1"/>
</dbReference>
<feature type="domain" description="Orn/DAP/Arg decarboxylase 2 N-terminal" evidence="10">
    <location>
        <begin position="38"/>
        <end position="272"/>
    </location>
</feature>
<keyword evidence="5" id="KW-0028">Amino-acid biosynthesis</keyword>
<evidence type="ECO:0000256" key="8">
    <source>
        <dbReference type="RuleBase" id="RU003738"/>
    </source>
</evidence>
<dbReference type="InterPro" id="IPR002986">
    <property type="entry name" value="DAP_deCOOHase_LysA"/>
</dbReference>
<keyword evidence="13" id="KW-1185">Reference proteome</keyword>
<comment type="similarity">
    <text evidence="5">Belongs to the Orn/Lys/Arg decarboxylase class-II family. LysA subfamily.</text>
</comment>
<dbReference type="Pfam" id="PF02784">
    <property type="entry name" value="Orn_Arg_deC_N"/>
    <property type="match status" value="1"/>
</dbReference>
<feature type="binding site" evidence="5">
    <location>
        <position position="363"/>
    </location>
    <ligand>
        <name>substrate</name>
    </ligand>
</feature>
<sequence>MRTNFPINKFHNIKTPFYYYDSGLLRDTLNIIYKETTKYKNYCIHYAIKANSNPKILKIISQYGFGADCVSGGEIQAAIDAGFPPSKIVYAGVGKSDWEINLGLDNNIFCFNVESTAELEVINTLASQRNKVANVAFRINPNIGAHTHANITTGLAENKFGIAMDDLEKTIEISTRLKNISVIGLHFHIGSQILDMDDFKALSNRINDLQCRLKQHGIVLPNINVGGGLGINYEHPDIEPIPDFAGYFSTYAKHLRILPDQKVHFELGRSVVGQCGTLITRLLYVKNGSYKKFAIVDAGMTDLIRPALYHAYHKIENISSNEEVETYDIVGPICESSDVFAKSIEINKCHRGDIIAIRSAGAYGEVMASQYNCRELPKGYITEEL</sequence>
<dbReference type="Pfam" id="PF00278">
    <property type="entry name" value="Orn_DAP_Arg_deC"/>
    <property type="match status" value="1"/>
</dbReference>
<dbReference type="PANTHER" id="PTHR43727:SF2">
    <property type="entry name" value="GROUP IV DECARBOXYLASE"/>
    <property type="match status" value="1"/>
</dbReference>
<dbReference type="AlphaFoldDB" id="A0AAW7JHH2"/>
<name>A0AAW7JHH2_9BACT</name>
<evidence type="ECO:0000256" key="5">
    <source>
        <dbReference type="HAMAP-Rule" id="MF_02120"/>
    </source>
</evidence>
<feature type="binding site" evidence="5">
    <location>
        <position position="305"/>
    </location>
    <ligand>
        <name>substrate</name>
    </ligand>
</feature>
<dbReference type="InterPro" id="IPR029066">
    <property type="entry name" value="PLP-binding_barrel"/>
</dbReference>
<dbReference type="SUPFAM" id="SSF50621">
    <property type="entry name" value="Alanine racemase C-terminal domain-like"/>
    <property type="match status" value="1"/>
</dbReference>
<feature type="domain" description="Orn/DAP/Arg decarboxylase 2 C-terminal" evidence="9">
    <location>
        <begin position="17"/>
        <end position="361"/>
    </location>
</feature>
<protein>
    <recommendedName>
        <fullName evidence="5 6">Diaminopimelate decarboxylase</fullName>
        <shortName evidence="5">DAP decarboxylase</shortName>
        <shortName evidence="5">DAPDC</shortName>
        <ecNumber evidence="5 6">4.1.1.20</ecNumber>
    </recommendedName>
</protein>
<accession>A0AAW7JHH2</accession>
<dbReference type="PRINTS" id="PR01179">
    <property type="entry name" value="ODADCRBXLASE"/>
</dbReference>
<dbReference type="SUPFAM" id="SSF51419">
    <property type="entry name" value="PLP-binding barrel"/>
    <property type="match status" value="1"/>
</dbReference>
<evidence type="ECO:0000256" key="7">
    <source>
        <dbReference type="PIRSR" id="PIRSR600183-50"/>
    </source>
</evidence>
<evidence type="ECO:0000313" key="12">
    <source>
        <dbReference type="EMBL" id="MDN0025293.1"/>
    </source>
</evidence>
<gene>
    <name evidence="5 12" type="primary">lysA</name>
    <name evidence="11" type="ORF">QVN81_08240</name>
    <name evidence="12" type="ORF">QVN84_07145</name>
</gene>
<comment type="pathway">
    <text evidence="5 8">Amino-acid biosynthesis; L-lysine biosynthesis via DAP pathway; L-lysine from DL-2,6-diaminopimelate: step 1/1.</text>
</comment>
<evidence type="ECO:0000259" key="9">
    <source>
        <dbReference type="Pfam" id="PF00278"/>
    </source>
</evidence>
<evidence type="ECO:0000313" key="11">
    <source>
        <dbReference type="EMBL" id="MDN0023003.1"/>
    </source>
</evidence>
<dbReference type="FunFam" id="3.20.20.10:FF:000003">
    <property type="entry name" value="Diaminopimelate decarboxylase"/>
    <property type="match status" value="1"/>
</dbReference>
<evidence type="ECO:0000256" key="6">
    <source>
        <dbReference type="NCBIfam" id="TIGR01048"/>
    </source>
</evidence>
<dbReference type="CDD" id="cd06828">
    <property type="entry name" value="PLPDE_III_DapDC"/>
    <property type="match status" value="1"/>
</dbReference>
<evidence type="ECO:0000313" key="13">
    <source>
        <dbReference type="Proteomes" id="UP001167831"/>
    </source>
</evidence>
<evidence type="ECO:0000256" key="1">
    <source>
        <dbReference type="ARBA" id="ARBA00001933"/>
    </source>
</evidence>
<keyword evidence="4 5" id="KW-0456">Lyase</keyword>
<evidence type="ECO:0000256" key="3">
    <source>
        <dbReference type="ARBA" id="ARBA00022898"/>
    </source>
</evidence>
<dbReference type="InterPro" id="IPR022644">
    <property type="entry name" value="De-COase2_N"/>
</dbReference>
<dbReference type="RefSeq" id="WP_288913956.1">
    <property type="nucleotide sequence ID" value="NZ_CAUWBX010000029.1"/>
</dbReference>